<dbReference type="SUPFAM" id="SSF48726">
    <property type="entry name" value="Immunoglobulin"/>
    <property type="match status" value="1"/>
</dbReference>
<evidence type="ECO:0000313" key="8">
    <source>
        <dbReference type="Proteomes" id="UP000002852"/>
    </source>
</evidence>
<name>A0A3B5QPS9_XIPMA</name>
<dbReference type="InterPro" id="IPR013106">
    <property type="entry name" value="Ig_V-set"/>
</dbReference>
<comment type="subcellular location">
    <subcellularLocation>
        <location evidence="1">Membrane</location>
    </subcellularLocation>
</comment>
<evidence type="ECO:0000256" key="2">
    <source>
        <dbReference type="ARBA" id="ARBA00022692"/>
    </source>
</evidence>
<evidence type="ECO:0000256" key="3">
    <source>
        <dbReference type="ARBA" id="ARBA00023136"/>
    </source>
</evidence>
<protein>
    <recommendedName>
        <fullName evidence="6">Immunoglobulin domain-containing protein</fullName>
    </recommendedName>
</protein>
<reference evidence="7" key="3">
    <citation type="submission" date="2025-08" db="UniProtKB">
        <authorList>
            <consortium name="Ensembl"/>
        </authorList>
    </citation>
    <scope>IDENTIFICATION</scope>
    <source>
        <strain evidence="7">JP 163 A</strain>
    </source>
</reference>
<feature type="signal peptide" evidence="5">
    <location>
        <begin position="1"/>
        <end position="19"/>
    </location>
</feature>
<dbReference type="SMART" id="SM00409">
    <property type="entry name" value="IG"/>
    <property type="match status" value="1"/>
</dbReference>
<dbReference type="Gene3D" id="2.60.40.10">
    <property type="entry name" value="Immunoglobulins"/>
    <property type="match status" value="1"/>
</dbReference>
<feature type="transmembrane region" description="Helical" evidence="4">
    <location>
        <begin position="139"/>
        <end position="161"/>
    </location>
</feature>
<dbReference type="GO" id="GO:0005886">
    <property type="term" value="C:plasma membrane"/>
    <property type="evidence" value="ECO:0007669"/>
    <property type="project" value="TreeGrafter"/>
</dbReference>
<dbReference type="Ensembl" id="ENSXMAT00000030873.1">
    <property type="protein sequence ID" value="ENSXMAP00000032240.1"/>
    <property type="gene ID" value="ENSXMAG00000028596.1"/>
</dbReference>
<organism evidence="7 8">
    <name type="scientific">Xiphophorus maculatus</name>
    <name type="common">Southern platyfish</name>
    <name type="synonym">Platypoecilus maculatus</name>
    <dbReference type="NCBI Taxonomy" id="8083"/>
    <lineage>
        <taxon>Eukaryota</taxon>
        <taxon>Metazoa</taxon>
        <taxon>Chordata</taxon>
        <taxon>Craniata</taxon>
        <taxon>Vertebrata</taxon>
        <taxon>Euteleostomi</taxon>
        <taxon>Actinopterygii</taxon>
        <taxon>Neopterygii</taxon>
        <taxon>Teleostei</taxon>
        <taxon>Neoteleostei</taxon>
        <taxon>Acanthomorphata</taxon>
        <taxon>Ovalentaria</taxon>
        <taxon>Atherinomorphae</taxon>
        <taxon>Cyprinodontiformes</taxon>
        <taxon>Poeciliidae</taxon>
        <taxon>Poeciliinae</taxon>
        <taxon>Xiphophorus</taxon>
    </lineage>
</organism>
<sequence length="179" mass="20922">PPQNHIMFTLCFQCFVISAEGLIHVFGYEGRDVKFYCHYYWGFEDSEKYLCKNDCGSSGVLITTLQKNKGKYSITDDKNNRIVTVTISDLQSHDAGKYWCGATRLFIDTYSEVKLHIKEGNFLSMPIEYSILFFSDLTLFYILRVVLFLLWILPFVLLMILKRQLKQQGEFNQNINPQQ</sequence>
<keyword evidence="2 4" id="KW-0812">Transmembrane</keyword>
<dbReference type="InterPro" id="IPR036179">
    <property type="entry name" value="Ig-like_dom_sf"/>
</dbReference>
<dbReference type="OMA" id="QCFVISA"/>
<keyword evidence="8" id="KW-1185">Reference proteome</keyword>
<dbReference type="Pfam" id="PF07686">
    <property type="entry name" value="V-set"/>
    <property type="match status" value="1"/>
</dbReference>
<dbReference type="Proteomes" id="UP000002852">
    <property type="component" value="Unassembled WGS sequence"/>
</dbReference>
<dbReference type="PANTHER" id="PTHR11860">
    <property type="entry name" value="POLYMERIC-IMMUNOGLOBULIN RECEPTOR"/>
    <property type="match status" value="1"/>
</dbReference>
<reference evidence="8" key="2">
    <citation type="journal article" date="2013" name="Nat. Genet.">
        <title>The genome of the platyfish, Xiphophorus maculatus, provides insights into evolutionary adaptation and several complex traits.</title>
        <authorList>
            <person name="Schartl M."/>
            <person name="Walter R.B."/>
            <person name="Shen Y."/>
            <person name="Garcia T."/>
            <person name="Catchen J."/>
            <person name="Amores A."/>
            <person name="Braasch I."/>
            <person name="Chalopin D."/>
            <person name="Volff J.N."/>
            <person name="Lesch K.P."/>
            <person name="Bisazza A."/>
            <person name="Minx P."/>
            <person name="Hillier L."/>
            <person name="Wilson R.K."/>
            <person name="Fuerstenberg S."/>
            <person name="Boore J."/>
            <person name="Searle S."/>
            <person name="Postlethwait J.H."/>
            <person name="Warren W.C."/>
        </authorList>
    </citation>
    <scope>NUCLEOTIDE SEQUENCE [LARGE SCALE GENOMIC DNA]</scope>
    <source>
        <strain evidence="8">JP 163 A</strain>
    </source>
</reference>
<keyword evidence="4" id="KW-1133">Transmembrane helix</keyword>
<proteinExistence type="predicted"/>
<feature type="domain" description="Immunoglobulin" evidence="6">
    <location>
        <begin position="22"/>
        <end position="118"/>
    </location>
</feature>
<dbReference type="InterPro" id="IPR050671">
    <property type="entry name" value="CD300_family_receptors"/>
</dbReference>
<keyword evidence="3 4" id="KW-0472">Membrane</keyword>
<dbReference type="GO" id="GO:0004888">
    <property type="term" value="F:transmembrane signaling receptor activity"/>
    <property type="evidence" value="ECO:0007669"/>
    <property type="project" value="TreeGrafter"/>
</dbReference>
<keyword evidence="5" id="KW-0732">Signal</keyword>
<dbReference type="InParanoid" id="A0A3B5QPS9"/>
<reference evidence="8" key="1">
    <citation type="submission" date="2012-01" db="EMBL/GenBank/DDBJ databases">
        <authorList>
            <person name="Walter R."/>
            <person name="Schartl M."/>
            <person name="Warren W."/>
        </authorList>
    </citation>
    <scope>NUCLEOTIDE SEQUENCE [LARGE SCALE GENOMIC DNA]</scope>
    <source>
        <strain evidence="8">JP 163 A</strain>
    </source>
</reference>
<accession>A0A3B5QPS9</accession>
<dbReference type="GeneTree" id="ENSGT01150000287011"/>
<feature type="chain" id="PRO_5017284984" description="Immunoglobulin domain-containing protein" evidence="5">
    <location>
        <begin position="20"/>
        <end position="179"/>
    </location>
</feature>
<dbReference type="AlphaFoldDB" id="A0A3B5QPS9"/>
<evidence type="ECO:0000259" key="6">
    <source>
        <dbReference type="SMART" id="SM00409"/>
    </source>
</evidence>
<evidence type="ECO:0000256" key="1">
    <source>
        <dbReference type="ARBA" id="ARBA00004370"/>
    </source>
</evidence>
<dbReference type="PANTHER" id="PTHR11860:SF118">
    <property type="entry name" value="CMRF35-LIKE MOLECULE 3-RELATED"/>
    <property type="match status" value="1"/>
</dbReference>
<evidence type="ECO:0000256" key="4">
    <source>
        <dbReference type="SAM" id="Phobius"/>
    </source>
</evidence>
<reference evidence="7" key="4">
    <citation type="submission" date="2025-09" db="UniProtKB">
        <authorList>
            <consortium name="Ensembl"/>
        </authorList>
    </citation>
    <scope>IDENTIFICATION</scope>
    <source>
        <strain evidence="7">JP 163 A</strain>
    </source>
</reference>
<dbReference type="InterPro" id="IPR003599">
    <property type="entry name" value="Ig_sub"/>
</dbReference>
<dbReference type="InterPro" id="IPR013783">
    <property type="entry name" value="Ig-like_fold"/>
</dbReference>
<evidence type="ECO:0000256" key="5">
    <source>
        <dbReference type="SAM" id="SignalP"/>
    </source>
</evidence>
<evidence type="ECO:0000313" key="7">
    <source>
        <dbReference type="Ensembl" id="ENSXMAP00000032240.1"/>
    </source>
</evidence>